<dbReference type="Proteomes" id="UP000732377">
    <property type="component" value="Unassembled WGS sequence"/>
</dbReference>
<sequence>MTGVVLLAAMSLAEIASLLRDQKPAPPAFRLGTIPDDYTGGRPRILFDGETAPTTRAYPMNADLTLAPGDRVLVAMVGHGGVVLCKIK</sequence>
<dbReference type="AlphaFoldDB" id="A0A953LHX3"/>
<comment type="caution">
    <text evidence="1">The sequence shown here is derived from an EMBL/GenBank/DDBJ whole genome shotgun (WGS) entry which is preliminary data.</text>
</comment>
<evidence type="ECO:0000313" key="2">
    <source>
        <dbReference type="Proteomes" id="UP000732377"/>
    </source>
</evidence>
<gene>
    <name evidence="1" type="ORF">CWE10_04165</name>
</gene>
<name>A0A953LHX3_SYMTR</name>
<proteinExistence type="predicted"/>
<reference evidence="1" key="1">
    <citation type="submission" date="2017-11" db="EMBL/GenBank/DDBJ databases">
        <title>Three new genomes from thermophilic consortium.</title>
        <authorList>
            <person name="Quaggio R."/>
            <person name="Amgarten D."/>
            <person name="Setubal J.C."/>
        </authorList>
    </citation>
    <scope>NUCLEOTIDE SEQUENCE</scope>
    <source>
        <strain evidence="1">ZCTH01-B2</strain>
    </source>
</reference>
<protein>
    <submittedName>
        <fullName evidence="1">Uncharacterized protein</fullName>
    </submittedName>
</protein>
<evidence type="ECO:0000313" key="1">
    <source>
        <dbReference type="EMBL" id="MBY6275404.1"/>
    </source>
</evidence>
<accession>A0A953LHX3</accession>
<dbReference type="EMBL" id="PIUK01000023">
    <property type="protein sequence ID" value="MBY6275404.1"/>
    <property type="molecule type" value="Genomic_DNA"/>
</dbReference>
<organism evidence="1 2">
    <name type="scientific">Symbiobacterium thermophilum</name>
    <dbReference type="NCBI Taxonomy" id="2734"/>
    <lineage>
        <taxon>Bacteria</taxon>
        <taxon>Bacillati</taxon>
        <taxon>Bacillota</taxon>
        <taxon>Clostridia</taxon>
        <taxon>Eubacteriales</taxon>
        <taxon>Symbiobacteriaceae</taxon>
        <taxon>Symbiobacterium</taxon>
    </lineage>
</organism>